<evidence type="ECO:0000256" key="5">
    <source>
        <dbReference type="ARBA" id="ARBA00022598"/>
    </source>
</evidence>
<evidence type="ECO:0000256" key="3">
    <source>
        <dbReference type="ARBA" id="ARBA00013236"/>
    </source>
</evidence>
<evidence type="ECO:0000259" key="9">
    <source>
        <dbReference type="Pfam" id="PF04095"/>
    </source>
</evidence>
<evidence type="ECO:0000256" key="4">
    <source>
        <dbReference type="ARBA" id="ARBA00022553"/>
    </source>
</evidence>
<comment type="pathway">
    <text evidence="1 8">Cofactor biosynthesis; NAD(+) biosynthesis; nicotinate D-ribonucleotide from nicotinate: step 1/1.</text>
</comment>
<sequence>MTAISHLPVIPRSILDTDLNKFTMQQAVLHHYPDVQSKYRFSNRYTNVQFSYQCFEKFRGSVARFVDLSLKAPERQWLEYACPWFSYEYLDYLSSFCFKSEQVSITFVPETEDPLRGQIEIEIDGPWVECILWEVPLMALLNEIYFLVDNVDWDNDGQEGIFTLLQSHQTKFPKCYLLFHLPDTAFLKGKALFEAGCSLIDFGTRRRRSFKTQELVIRGLIRASDRLTNHRGGLKGTSNVYLAYKHNLTPVVTVAHEWFMGVGAIEGYEHVNHTALRLWEEVYPDTPSLLVALTDTFSSQVFLNEMSLHPGRIGRWAGLQQDSGNPLLFAPRVKEAYQKLGMDHHKRTLIYSDSLNTEKALRIRRQCDELGFEQVSFAIGTFLTNDFRTRSSELREISEALIIVIKLRSVAGIPCVKLSDDPTKYSGDEDTVIHVKRELGLE</sequence>
<feature type="domain" description="Nicotinate phosphoribosyltransferase N-terminal" evidence="10">
    <location>
        <begin position="15"/>
        <end position="142"/>
    </location>
</feature>
<keyword evidence="12" id="KW-1185">Reference proteome</keyword>
<dbReference type="GO" id="GO:0005829">
    <property type="term" value="C:cytosol"/>
    <property type="evidence" value="ECO:0007669"/>
    <property type="project" value="TreeGrafter"/>
</dbReference>
<evidence type="ECO:0000256" key="1">
    <source>
        <dbReference type="ARBA" id="ARBA00004952"/>
    </source>
</evidence>
<evidence type="ECO:0000256" key="8">
    <source>
        <dbReference type="RuleBase" id="RU003838"/>
    </source>
</evidence>
<dbReference type="GO" id="GO:0004516">
    <property type="term" value="F:nicotinate phosphoribosyltransferase activity"/>
    <property type="evidence" value="ECO:0007669"/>
    <property type="project" value="UniProtKB-UniRule"/>
</dbReference>
<dbReference type="InterPro" id="IPR040727">
    <property type="entry name" value="NAPRTase_N"/>
</dbReference>
<dbReference type="InterPro" id="IPR007229">
    <property type="entry name" value="Nic_PRibTrfase-Fam"/>
</dbReference>
<keyword evidence="4" id="KW-0597">Phosphoprotein</keyword>
<dbReference type="UniPathway" id="UPA00253">
    <property type="reaction ID" value="UER00457"/>
</dbReference>
<dbReference type="OrthoDB" id="193380at2759"/>
<dbReference type="InterPro" id="IPR041525">
    <property type="entry name" value="N/Namide_PRibTrfase"/>
</dbReference>
<dbReference type="PANTHER" id="PTHR11098:SF1">
    <property type="entry name" value="NICOTINATE PHOSPHORIBOSYLTRANSFERASE"/>
    <property type="match status" value="1"/>
</dbReference>
<evidence type="ECO:0000256" key="6">
    <source>
        <dbReference type="ARBA" id="ARBA00022642"/>
    </source>
</evidence>
<dbReference type="InterPro" id="IPR006406">
    <property type="entry name" value="Nic_PRibTrfase"/>
</dbReference>
<reference evidence="11 12" key="1">
    <citation type="journal article" date="2020" name="ISME J.">
        <title>Uncovering the hidden diversity of litter-decomposition mechanisms in mushroom-forming fungi.</title>
        <authorList>
            <person name="Floudas D."/>
            <person name="Bentzer J."/>
            <person name="Ahren D."/>
            <person name="Johansson T."/>
            <person name="Persson P."/>
            <person name="Tunlid A."/>
        </authorList>
    </citation>
    <scope>NUCLEOTIDE SEQUENCE [LARGE SCALE GENOMIC DNA]</scope>
    <source>
        <strain evidence="11 12">CBS 146.42</strain>
    </source>
</reference>
<dbReference type="EMBL" id="JAACJO010000004">
    <property type="protein sequence ID" value="KAF5359274.1"/>
    <property type="molecule type" value="Genomic_DNA"/>
</dbReference>
<protein>
    <recommendedName>
        <fullName evidence="3 8">Nicotinate phosphoribosyltransferase</fullName>
        <ecNumber evidence="3 8">6.3.4.21</ecNumber>
    </recommendedName>
</protein>
<dbReference type="GO" id="GO:0034355">
    <property type="term" value="P:NAD+ biosynthetic process via the salvage pathway"/>
    <property type="evidence" value="ECO:0007669"/>
    <property type="project" value="TreeGrafter"/>
</dbReference>
<evidence type="ECO:0000256" key="7">
    <source>
        <dbReference type="ARBA" id="ARBA00048668"/>
    </source>
</evidence>
<organism evidence="11 12">
    <name type="scientific">Leucocoprinus leucothites</name>
    <dbReference type="NCBI Taxonomy" id="201217"/>
    <lineage>
        <taxon>Eukaryota</taxon>
        <taxon>Fungi</taxon>
        <taxon>Dikarya</taxon>
        <taxon>Basidiomycota</taxon>
        <taxon>Agaricomycotina</taxon>
        <taxon>Agaricomycetes</taxon>
        <taxon>Agaricomycetidae</taxon>
        <taxon>Agaricales</taxon>
        <taxon>Agaricineae</taxon>
        <taxon>Agaricaceae</taxon>
        <taxon>Leucocoprinus</taxon>
    </lineage>
</organism>
<evidence type="ECO:0000313" key="12">
    <source>
        <dbReference type="Proteomes" id="UP000559027"/>
    </source>
</evidence>
<dbReference type="Gene3D" id="3.20.140.10">
    <property type="entry name" value="nicotinate phosphoribosyltransferase"/>
    <property type="match status" value="1"/>
</dbReference>
<comment type="PTM">
    <text evidence="8">Transiently phosphorylated on a His residue during the reaction cycle. Phosphorylation strongly increases the affinity for substrates and increases the rate of nicotinate D-ribonucleotide production. Dephosphorylation regenerates the low-affinity form of the enzyme, leading to product release.</text>
</comment>
<dbReference type="PIRSF" id="PIRSF000484">
    <property type="entry name" value="NAPRT"/>
    <property type="match status" value="1"/>
</dbReference>
<comment type="function">
    <text evidence="8">Catalyzes the synthesis of beta-nicotinate D-ribonucleotide from nicotinate and 5-phospho-D-ribose 1-phosphate at the expense of ATP.</text>
</comment>
<keyword evidence="5 8" id="KW-0436">Ligase</keyword>
<dbReference type="Pfam" id="PF04095">
    <property type="entry name" value="NAPRTase"/>
    <property type="match status" value="1"/>
</dbReference>
<dbReference type="AlphaFoldDB" id="A0A8H5LJC1"/>
<evidence type="ECO:0000256" key="2">
    <source>
        <dbReference type="ARBA" id="ARBA00010897"/>
    </source>
</evidence>
<dbReference type="InterPro" id="IPR036068">
    <property type="entry name" value="Nicotinate_pribotase-like_C"/>
</dbReference>
<dbReference type="NCBIfam" id="TIGR01514">
    <property type="entry name" value="NAPRTase"/>
    <property type="match status" value="1"/>
</dbReference>
<dbReference type="EC" id="6.3.4.21" evidence="3 8"/>
<gene>
    <name evidence="11" type="ORF">D9756_003371</name>
</gene>
<keyword evidence="6 8" id="KW-0662">Pyridine nucleotide biosynthesis</keyword>
<name>A0A8H5LJC1_9AGAR</name>
<dbReference type="SUPFAM" id="SSF51690">
    <property type="entry name" value="Nicotinate/Quinolinate PRTase C-terminal domain-like"/>
    <property type="match status" value="1"/>
</dbReference>
<dbReference type="Proteomes" id="UP000559027">
    <property type="component" value="Unassembled WGS sequence"/>
</dbReference>
<dbReference type="PANTHER" id="PTHR11098">
    <property type="entry name" value="NICOTINATE PHOSPHORIBOSYLTRANSFERASE"/>
    <property type="match status" value="1"/>
</dbReference>
<comment type="catalytic activity">
    <reaction evidence="7 8">
        <text>5-phospho-alpha-D-ribose 1-diphosphate + nicotinate + ATP + H2O = nicotinate beta-D-ribonucleotide + ADP + phosphate + diphosphate</text>
        <dbReference type="Rhea" id="RHEA:36163"/>
        <dbReference type="ChEBI" id="CHEBI:15377"/>
        <dbReference type="ChEBI" id="CHEBI:30616"/>
        <dbReference type="ChEBI" id="CHEBI:32544"/>
        <dbReference type="ChEBI" id="CHEBI:33019"/>
        <dbReference type="ChEBI" id="CHEBI:43474"/>
        <dbReference type="ChEBI" id="CHEBI:57502"/>
        <dbReference type="ChEBI" id="CHEBI:58017"/>
        <dbReference type="ChEBI" id="CHEBI:456216"/>
        <dbReference type="EC" id="6.3.4.21"/>
    </reaction>
</comment>
<comment type="caution">
    <text evidence="11">The sequence shown here is derived from an EMBL/GenBank/DDBJ whole genome shotgun (WGS) entry which is preliminary data.</text>
</comment>
<proteinExistence type="inferred from homology"/>
<dbReference type="SUPFAM" id="SSF54675">
    <property type="entry name" value="Nicotinate/Quinolinate PRTase N-terminal domain-like"/>
    <property type="match status" value="1"/>
</dbReference>
<comment type="similarity">
    <text evidence="2 8">Belongs to the NAPRTase family.</text>
</comment>
<evidence type="ECO:0000259" key="10">
    <source>
        <dbReference type="Pfam" id="PF17767"/>
    </source>
</evidence>
<feature type="domain" description="Nicotinate/nicotinamide phosphoribosyltransferase" evidence="9">
    <location>
        <begin position="197"/>
        <end position="439"/>
    </location>
</feature>
<evidence type="ECO:0000313" key="11">
    <source>
        <dbReference type="EMBL" id="KAF5359274.1"/>
    </source>
</evidence>
<dbReference type="Pfam" id="PF17767">
    <property type="entry name" value="NAPRTase_N"/>
    <property type="match status" value="1"/>
</dbReference>
<accession>A0A8H5LJC1</accession>